<dbReference type="InterPro" id="IPR010985">
    <property type="entry name" value="Ribbon_hlx_hlx"/>
</dbReference>
<evidence type="ECO:0000313" key="2">
    <source>
        <dbReference type="EMBL" id="MCW1923265.1"/>
    </source>
</evidence>
<dbReference type="InterPro" id="IPR013321">
    <property type="entry name" value="Arc_rbn_hlx_hlx"/>
</dbReference>
<keyword evidence="3" id="KW-1185">Reference proteome</keyword>
<dbReference type="Pfam" id="PF01402">
    <property type="entry name" value="RHH_1"/>
    <property type="match status" value="1"/>
</dbReference>
<organism evidence="2 3">
    <name type="scientific">Luteolibacter arcticus</name>
    <dbReference type="NCBI Taxonomy" id="1581411"/>
    <lineage>
        <taxon>Bacteria</taxon>
        <taxon>Pseudomonadati</taxon>
        <taxon>Verrucomicrobiota</taxon>
        <taxon>Verrucomicrobiia</taxon>
        <taxon>Verrucomicrobiales</taxon>
        <taxon>Verrucomicrobiaceae</taxon>
        <taxon>Luteolibacter</taxon>
    </lineage>
</organism>
<gene>
    <name evidence="2" type="ORF">OKA05_11935</name>
</gene>
<name>A0ABT3GIC6_9BACT</name>
<dbReference type="RefSeq" id="WP_264487370.1">
    <property type="nucleotide sequence ID" value="NZ_JAPDDT010000004.1"/>
</dbReference>
<dbReference type="Gene3D" id="1.10.1220.10">
    <property type="entry name" value="Met repressor-like"/>
    <property type="match status" value="1"/>
</dbReference>
<comment type="caution">
    <text evidence="2">The sequence shown here is derived from an EMBL/GenBank/DDBJ whole genome shotgun (WGS) entry which is preliminary data.</text>
</comment>
<feature type="domain" description="Ribbon-helix-helix protein CopG" evidence="1">
    <location>
        <begin position="4"/>
        <end position="40"/>
    </location>
</feature>
<evidence type="ECO:0000259" key="1">
    <source>
        <dbReference type="Pfam" id="PF01402"/>
    </source>
</evidence>
<sequence length="80" mass="8417">MTTISLKIPDDLASRLEATARAQQTSRSALFREALEEKLEALASESRPSLLDQSADLCGSGGSGIGDLASNPEHLKGFGE</sequence>
<proteinExistence type="predicted"/>
<dbReference type="Proteomes" id="UP001320876">
    <property type="component" value="Unassembled WGS sequence"/>
</dbReference>
<dbReference type="CDD" id="cd22233">
    <property type="entry name" value="RHH_CopAso-like"/>
    <property type="match status" value="1"/>
</dbReference>
<dbReference type="InterPro" id="IPR002145">
    <property type="entry name" value="CopG"/>
</dbReference>
<dbReference type="SUPFAM" id="SSF47598">
    <property type="entry name" value="Ribbon-helix-helix"/>
    <property type="match status" value="1"/>
</dbReference>
<accession>A0ABT3GIC6</accession>
<dbReference type="EMBL" id="JAPDDT010000004">
    <property type="protein sequence ID" value="MCW1923265.1"/>
    <property type="molecule type" value="Genomic_DNA"/>
</dbReference>
<evidence type="ECO:0000313" key="3">
    <source>
        <dbReference type="Proteomes" id="UP001320876"/>
    </source>
</evidence>
<reference evidence="2 3" key="1">
    <citation type="submission" date="2022-10" db="EMBL/GenBank/DDBJ databases">
        <title>Luteolibacter arcticus strain CCTCC AB 2014275, whole genome shotgun sequencing project.</title>
        <authorList>
            <person name="Zhao G."/>
            <person name="Shen L."/>
        </authorList>
    </citation>
    <scope>NUCLEOTIDE SEQUENCE [LARGE SCALE GENOMIC DNA]</scope>
    <source>
        <strain evidence="2 3">CCTCC AB 2014275</strain>
    </source>
</reference>
<protein>
    <submittedName>
        <fullName evidence="2">Ribbon-helix-helix domain-containing protein</fullName>
    </submittedName>
</protein>